<dbReference type="PANTHER" id="PTHR33164">
    <property type="entry name" value="TRANSCRIPTIONAL REGULATOR, MARR FAMILY"/>
    <property type="match status" value="1"/>
</dbReference>
<organism evidence="5 6">
    <name type="scientific">Nonomuraea purpurea</name>
    <dbReference type="NCBI Taxonomy" id="1849276"/>
    <lineage>
        <taxon>Bacteria</taxon>
        <taxon>Bacillati</taxon>
        <taxon>Actinomycetota</taxon>
        <taxon>Actinomycetes</taxon>
        <taxon>Streptosporangiales</taxon>
        <taxon>Streptosporangiaceae</taxon>
        <taxon>Nonomuraea</taxon>
    </lineage>
</organism>
<dbReference type="SUPFAM" id="SSF46785">
    <property type="entry name" value="Winged helix' DNA-binding domain"/>
    <property type="match status" value="1"/>
</dbReference>
<keyword evidence="2" id="KW-0238">DNA-binding</keyword>
<dbReference type="InterPro" id="IPR023187">
    <property type="entry name" value="Tscrpt_reg_MarR-type_CS"/>
</dbReference>
<keyword evidence="3" id="KW-0804">Transcription</keyword>
<proteinExistence type="predicted"/>
<feature type="domain" description="HTH marR-type" evidence="4">
    <location>
        <begin position="22"/>
        <end position="155"/>
    </location>
</feature>
<dbReference type="SMART" id="SM00347">
    <property type="entry name" value="HTH_MARR"/>
    <property type="match status" value="1"/>
</dbReference>
<dbReference type="PROSITE" id="PS01117">
    <property type="entry name" value="HTH_MARR_1"/>
    <property type="match status" value="1"/>
</dbReference>
<dbReference type="Proteomes" id="UP001595851">
    <property type="component" value="Unassembled WGS sequence"/>
</dbReference>
<evidence type="ECO:0000313" key="5">
    <source>
        <dbReference type="EMBL" id="MFC4009068.1"/>
    </source>
</evidence>
<evidence type="ECO:0000313" key="6">
    <source>
        <dbReference type="Proteomes" id="UP001595851"/>
    </source>
</evidence>
<dbReference type="InterPro" id="IPR036390">
    <property type="entry name" value="WH_DNA-bd_sf"/>
</dbReference>
<evidence type="ECO:0000259" key="4">
    <source>
        <dbReference type="PROSITE" id="PS50995"/>
    </source>
</evidence>
<dbReference type="Pfam" id="PF01047">
    <property type="entry name" value="MarR"/>
    <property type="match status" value="1"/>
</dbReference>
<name>A0ABV8G8S3_9ACTN</name>
<dbReference type="EMBL" id="JBHSBI010000008">
    <property type="protein sequence ID" value="MFC4009068.1"/>
    <property type="molecule type" value="Genomic_DNA"/>
</dbReference>
<comment type="caution">
    <text evidence="5">The sequence shown here is derived from an EMBL/GenBank/DDBJ whole genome shotgun (WGS) entry which is preliminary data.</text>
</comment>
<dbReference type="PROSITE" id="PS50995">
    <property type="entry name" value="HTH_MARR_2"/>
    <property type="match status" value="1"/>
</dbReference>
<dbReference type="PANTHER" id="PTHR33164:SF94">
    <property type="entry name" value="TRANSCRIPTIONAL REGULATORY PROTEIN-RELATED"/>
    <property type="match status" value="1"/>
</dbReference>
<keyword evidence="1" id="KW-0805">Transcription regulation</keyword>
<evidence type="ECO:0000256" key="1">
    <source>
        <dbReference type="ARBA" id="ARBA00023015"/>
    </source>
</evidence>
<dbReference type="Gene3D" id="1.10.10.10">
    <property type="entry name" value="Winged helix-like DNA-binding domain superfamily/Winged helix DNA-binding domain"/>
    <property type="match status" value="1"/>
</dbReference>
<sequence length="165" mass="18036">MLVNAVHNGDDDHPVAEGAADVDDSAWLVEEASLVLMEVTLDAVAQMDNLSLAALRHLLAVDRHGPLNLSGLASHLGMSLSATGRMVDRLVASGLLARFTATHSRREIRIEVTPRGLEVLEQLRSARRRRIGAALRNLAPEDRHILTSLLQQLTAAAYPHEDNRF</sequence>
<dbReference type="InterPro" id="IPR036388">
    <property type="entry name" value="WH-like_DNA-bd_sf"/>
</dbReference>
<dbReference type="PRINTS" id="PR00598">
    <property type="entry name" value="HTHMARR"/>
</dbReference>
<evidence type="ECO:0000256" key="2">
    <source>
        <dbReference type="ARBA" id="ARBA00023125"/>
    </source>
</evidence>
<keyword evidence="6" id="KW-1185">Reference proteome</keyword>
<protein>
    <submittedName>
        <fullName evidence="5">MarR family winged helix-turn-helix transcriptional regulator</fullName>
    </submittedName>
</protein>
<gene>
    <name evidence="5" type="ORF">ACFOY2_17685</name>
</gene>
<reference evidence="6" key="1">
    <citation type="journal article" date="2019" name="Int. J. Syst. Evol. Microbiol.">
        <title>The Global Catalogue of Microorganisms (GCM) 10K type strain sequencing project: providing services to taxonomists for standard genome sequencing and annotation.</title>
        <authorList>
            <consortium name="The Broad Institute Genomics Platform"/>
            <consortium name="The Broad Institute Genome Sequencing Center for Infectious Disease"/>
            <person name="Wu L."/>
            <person name="Ma J."/>
        </authorList>
    </citation>
    <scope>NUCLEOTIDE SEQUENCE [LARGE SCALE GENOMIC DNA]</scope>
    <source>
        <strain evidence="6">TBRC 1276</strain>
    </source>
</reference>
<dbReference type="InterPro" id="IPR039422">
    <property type="entry name" value="MarR/SlyA-like"/>
</dbReference>
<evidence type="ECO:0000256" key="3">
    <source>
        <dbReference type="ARBA" id="ARBA00023163"/>
    </source>
</evidence>
<dbReference type="InterPro" id="IPR000835">
    <property type="entry name" value="HTH_MarR-typ"/>
</dbReference>
<dbReference type="RefSeq" id="WP_379529130.1">
    <property type="nucleotide sequence ID" value="NZ_JBHSBI010000008.1"/>
</dbReference>
<accession>A0ABV8G8S3</accession>